<dbReference type="InterPro" id="IPR006598">
    <property type="entry name" value="CAP10"/>
</dbReference>
<dbReference type="OrthoDB" id="541052at2759"/>
<gene>
    <name evidence="3" type="ORF">DMC30DRAFT_290470</name>
</gene>
<evidence type="ECO:0000313" key="3">
    <source>
        <dbReference type="EMBL" id="TNY19713.1"/>
    </source>
</evidence>
<evidence type="ECO:0000313" key="4">
    <source>
        <dbReference type="Proteomes" id="UP000311382"/>
    </source>
</evidence>
<dbReference type="Proteomes" id="UP000311382">
    <property type="component" value="Unassembled WGS sequence"/>
</dbReference>
<accession>A0A5C5FS88</accession>
<feature type="domain" description="Glycosyl transferase CAP10" evidence="2">
    <location>
        <begin position="375"/>
        <end position="688"/>
    </location>
</feature>
<reference evidence="3 4" key="1">
    <citation type="submission" date="2019-03" db="EMBL/GenBank/DDBJ databases">
        <title>Rhodosporidium diobovatum UCD-FST 08-225 genome sequencing, assembly, and annotation.</title>
        <authorList>
            <person name="Fakankun I.U."/>
            <person name="Fristensky B."/>
            <person name="Levin D.B."/>
        </authorList>
    </citation>
    <scope>NUCLEOTIDE SEQUENCE [LARGE SCALE GENOMIC DNA]</scope>
    <source>
        <strain evidence="3 4">UCD-FST 08-225</strain>
    </source>
</reference>
<dbReference type="PANTHER" id="PTHR12203:SF118">
    <property type="entry name" value="BETA-1,2-XYLOSYLTRANSFERASE 1"/>
    <property type="match status" value="1"/>
</dbReference>
<organism evidence="3 4">
    <name type="scientific">Rhodotorula diobovata</name>
    <dbReference type="NCBI Taxonomy" id="5288"/>
    <lineage>
        <taxon>Eukaryota</taxon>
        <taxon>Fungi</taxon>
        <taxon>Dikarya</taxon>
        <taxon>Basidiomycota</taxon>
        <taxon>Pucciniomycotina</taxon>
        <taxon>Microbotryomycetes</taxon>
        <taxon>Sporidiobolales</taxon>
        <taxon>Sporidiobolaceae</taxon>
        <taxon>Rhodotorula</taxon>
    </lineage>
</organism>
<feature type="region of interest" description="Disordered" evidence="1">
    <location>
        <begin position="690"/>
        <end position="713"/>
    </location>
</feature>
<proteinExistence type="predicted"/>
<dbReference type="SMART" id="SM00672">
    <property type="entry name" value="CAP10"/>
    <property type="match status" value="1"/>
</dbReference>
<dbReference type="AlphaFoldDB" id="A0A5C5FS88"/>
<dbReference type="EMBL" id="SOZI01000087">
    <property type="protein sequence ID" value="TNY19713.1"/>
    <property type="molecule type" value="Genomic_DNA"/>
</dbReference>
<comment type="caution">
    <text evidence="3">The sequence shown here is derived from an EMBL/GenBank/DDBJ whole genome shotgun (WGS) entry which is preliminary data.</text>
</comment>
<dbReference type="PANTHER" id="PTHR12203">
    <property type="entry name" value="KDEL LYS-ASP-GLU-LEU CONTAINING - RELATED"/>
    <property type="match status" value="1"/>
</dbReference>
<name>A0A5C5FS88_9BASI</name>
<keyword evidence="4" id="KW-1185">Reference proteome</keyword>
<protein>
    <recommendedName>
        <fullName evidence="2">Glycosyl transferase CAP10 domain-containing protein</fullName>
    </recommendedName>
</protein>
<dbReference type="InterPro" id="IPR051091">
    <property type="entry name" value="O-Glucosyltr/Glycosyltrsf_90"/>
</dbReference>
<evidence type="ECO:0000256" key="1">
    <source>
        <dbReference type="SAM" id="MobiDB-lite"/>
    </source>
</evidence>
<sequence length="713" mass="80789">MTPRPFYSEAGRGAGAGPLLFVRNLVLRPIYVLGRRGPIFPIVGFLLFLVCYLSYSTSPSSQSVKLRVQGAVGPYIPQRAADAIRWHGSDAQRPALGGDNLIGGAGGVRLDGEGVVPIEQPAFVRPLEPEDLPEVGIDSRLPLEEGKPHPIPALMKRAKQQWADLKARQSTTFAEAVAEYKRRHGRNPPKGFDKWYAFAKAHKILLIDEFDLIEKDLLMYRAFPPRVFRKRVANIPETMDTTWTIRVQRGRILREGPLADHDRAKGVESLMSRFAALLPDMTIVYNGHDNARIAVAAEERIRLEGLAKRGEFDDDEDPPFDPKERGPFPNWGYPIFCPPDSPARELGFEHYGYHAELDATGFEMPPHPEGSIGSLVGDFKGYMDVCYAPHYRHTHCTTSWVFSHHPTPVMPMFTPGVQTTFGDVHALIVEQLELEAKHDPTWEERPFTSLQWRGQTSGPLWESITPWRTSQRARLHLLSHQEDGTRNITVTDENDVMHSVEVPNYRVNPLFLDAGMVGPAVQCVEEDGTCAKMFEVFQGYDKRISFDRASLYKYVLDVDGNSWSGRFRRLMMSNAAVVKATIFPEFWTDWAIRTLPRVPVSLDHRLTRLCSPPAAWLHFIPMQVDYADMWDIMAFFRGGINNEGAHDDLGKEIAVAGKEWVRECYRWADLEAYQFRLLLEYGRLYNDEDEPGSNDFTGDASVEPRWNGPVVLR</sequence>
<evidence type="ECO:0000259" key="2">
    <source>
        <dbReference type="SMART" id="SM00672"/>
    </source>
</evidence>